<evidence type="ECO:0000256" key="1">
    <source>
        <dbReference type="ARBA" id="ARBA00023157"/>
    </source>
</evidence>
<dbReference type="InterPro" id="IPR009003">
    <property type="entry name" value="Peptidase_S1_PA"/>
</dbReference>
<gene>
    <name evidence="3" type="ORF">MNOR_LOCUS7014</name>
</gene>
<dbReference type="InterPro" id="IPR018114">
    <property type="entry name" value="TRYPSIN_HIS"/>
</dbReference>
<accession>A0AAV2Q0I3</accession>
<evidence type="ECO:0000313" key="3">
    <source>
        <dbReference type="EMBL" id="CAL4068174.1"/>
    </source>
</evidence>
<dbReference type="SUPFAM" id="SSF50494">
    <property type="entry name" value="Trypsin-like serine proteases"/>
    <property type="match status" value="1"/>
</dbReference>
<dbReference type="Proteomes" id="UP001497623">
    <property type="component" value="Unassembled WGS sequence"/>
</dbReference>
<sequence length="150" mass="16940">CYMQAHLILNYIQILFKMSAQHIMEMSMGKLAIVVFILSSVLHSCVCRCLNDDNSFPHEGPVTGNGNQLNCGKATVYQSLPGKGTNHPRTSRIVGGNEAHYGAYPWQVEIQKYNHVDETWDYQCGGTLVSDLHILTAAHCLYNWDHIKFR</sequence>
<feature type="non-terminal residue" evidence="3">
    <location>
        <position position="150"/>
    </location>
</feature>
<dbReference type="EMBL" id="CAXKWB010003004">
    <property type="protein sequence ID" value="CAL4068174.1"/>
    <property type="molecule type" value="Genomic_DNA"/>
</dbReference>
<keyword evidence="1" id="KW-1015">Disulfide bond</keyword>
<dbReference type="AlphaFoldDB" id="A0AAV2Q0I3"/>
<dbReference type="PANTHER" id="PTHR24252">
    <property type="entry name" value="ACROSIN-RELATED"/>
    <property type="match status" value="1"/>
</dbReference>
<feature type="non-terminal residue" evidence="3">
    <location>
        <position position="1"/>
    </location>
</feature>
<dbReference type="Pfam" id="PF00089">
    <property type="entry name" value="Trypsin"/>
    <property type="match status" value="1"/>
</dbReference>
<keyword evidence="4" id="KW-1185">Reference proteome</keyword>
<reference evidence="3 4" key="1">
    <citation type="submission" date="2024-05" db="EMBL/GenBank/DDBJ databases">
        <authorList>
            <person name="Wallberg A."/>
        </authorList>
    </citation>
    <scope>NUCLEOTIDE SEQUENCE [LARGE SCALE GENOMIC DNA]</scope>
</reference>
<evidence type="ECO:0000313" key="4">
    <source>
        <dbReference type="Proteomes" id="UP001497623"/>
    </source>
</evidence>
<dbReference type="GO" id="GO:0006508">
    <property type="term" value="P:proteolysis"/>
    <property type="evidence" value="ECO:0007669"/>
    <property type="project" value="InterPro"/>
</dbReference>
<evidence type="ECO:0000259" key="2">
    <source>
        <dbReference type="Pfam" id="PF00089"/>
    </source>
</evidence>
<dbReference type="InterPro" id="IPR043504">
    <property type="entry name" value="Peptidase_S1_PA_chymotrypsin"/>
</dbReference>
<feature type="domain" description="Peptidase S1" evidence="2">
    <location>
        <begin position="93"/>
        <end position="143"/>
    </location>
</feature>
<proteinExistence type="predicted"/>
<organism evidence="3 4">
    <name type="scientific">Meganyctiphanes norvegica</name>
    <name type="common">Northern krill</name>
    <name type="synonym">Thysanopoda norvegica</name>
    <dbReference type="NCBI Taxonomy" id="48144"/>
    <lineage>
        <taxon>Eukaryota</taxon>
        <taxon>Metazoa</taxon>
        <taxon>Ecdysozoa</taxon>
        <taxon>Arthropoda</taxon>
        <taxon>Crustacea</taxon>
        <taxon>Multicrustacea</taxon>
        <taxon>Malacostraca</taxon>
        <taxon>Eumalacostraca</taxon>
        <taxon>Eucarida</taxon>
        <taxon>Euphausiacea</taxon>
        <taxon>Euphausiidae</taxon>
        <taxon>Meganyctiphanes</taxon>
    </lineage>
</organism>
<dbReference type="PANTHER" id="PTHR24252:SF7">
    <property type="entry name" value="HYALIN"/>
    <property type="match status" value="1"/>
</dbReference>
<dbReference type="GO" id="GO:0004252">
    <property type="term" value="F:serine-type endopeptidase activity"/>
    <property type="evidence" value="ECO:0007669"/>
    <property type="project" value="InterPro"/>
</dbReference>
<dbReference type="InterPro" id="IPR001254">
    <property type="entry name" value="Trypsin_dom"/>
</dbReference>
<name>A0AAV2Q0I3_MEGNR</name>
<protein>
    <recommendedName>
        <fullName evidence="2">Peptidase S1 domain-containing protein</fullName>
    </recommendedName>
</protein>
<dbReference type="PROSITE" id="PS00134">
    <property type="entry name" value="TRYPSIN_HIS"/>
    <property type="match status" value="1"/>
</dbReference>
<dbReference type="Gene3D" id="2.40.10.10">
    <property type="entry name" value="Trypsin-like serine proteases"/>
    <property type="match status" value="1"/>
</dbReference>
<comment type="caution">
    <text evidence="3">The sequence shown here is derived from an EMBL/GenBank/DDBJ whole genome shotgun (WGS) entry which is preliminary data.</text>
</comment>